<dbReference type="PANTHER" id="PTHR13060">
    <property type="entry name" value="SGT1 PROTEIN HSGT1 SUPPRESSOR OF GCR2"/>
    <property type="match status" value="1"/>
</dbReference>
<feature type="region of interest" description="Disordered" evidence="1">
    <location>
        <begin position="394"/>
        <end position="414"/>
    </location>
</feature>
<dbReference type="OMA" id="DYRVWIH"/>
<keyword evidence="3" id="KW-1185">Reference proteome</keyword>
<evidence type="ECO:0000313" key="2">
    <source>
        <dbReference type="EMBL" id="SCW03367.1"/>
    </source>
</evidence>
<gene>
    <name evidence="2" type="ORF">LAFE_0G08856G</name>
</gene>
<dbReference type="InterPro" id="IPR010770">
    <property type="entry name" value="Ecd"/>
</dbReference>
<name>A0A1G4MHU6_LACFM</name>
<dbReference type="PANTHER" id="PTHR13060:SF0">
    <property type="entry name" value="PROTEIN ECDYSONELESS HOMOLOG"/>
    <property type="match status" value="1"/>
</dbReference>
<dbReference type="GO" id="GO:0005634">
    <property type="term" value="C:nucleus"/>
    <property type="evidence" value="ECO:0007669"/>
    <property type="project" value="TreeGrafter"/>
</dbReference>
<sequence>MSFEEDSSLKKEEWLWQPDIECELNVFGRPDKTTLVFGVFYLNRLLRDEKKVITTLFHKLKRLLDPWNKYYPWNQFKGVEIAITKMDDGLPYIFGSLCVEDNIEQEESLLVAILHEFSRSEGMDVFIKICDTEGDFVLMECNDVLPDEYESPIGNNRVWLQEGKFKIIPHTFHPERGLRSDEALNFLMNSYYACVIPASINKRLEEKVLYGFPKKNLKDLVQLPLKISNEKHMKILRNNPQLISLILKNSLDERITLEGCDSTPNCKSKEFRILTPIKHCKIISFYLNCLSTPYEKKSLPSLCGQLISKSLDDLIEKRILDTLPLEWKEDVSKDSLQEELCALDLLDKPFEHEMVRMDALSKDRTSYSDIGSEEEVMSRFQKFFSEAGKLDSIDEDKINDSDSESGESEVDEEEEIRKYFERENIDIDEEDFFEFFLTEALKVKKEDLKHYQNTEPEVPVAKFDKEYDQEVLEQLDEFFQSRDEDGGNEDVLELLQALSVDGSVNGPLDILMRNLRE</sequence>
<dbReference type="OrthoDB" id="27237at2759"/>
<organism evidence="2 3">
    <name type="scientific">Lachancea fermentati</name>
    <name type="common">Zygosaccharomyces fermentati</name>
    <dbReference type="NCBI Taxonomy" id="4955"/>
    <lineage>
        <taxon>Eukaryota</taxon>
        <taxon>Fungi</taxon>
        <taxon>Dikarya</taxon>
        <taxon>Ascomycota</taxon>
        <taxon>Saccharomycotina</taxon>
        <taxon>Saccharomycetes</taxon>
        <taxon>Saccharomycetales</taxon>
        <taxon>Saccharomycetaceae</taxon>
        <taxon>Lachancea</taxon>
    </lineage>
</organism>
<dbReference type="AlphaFoldDB" id="A0A1G4MHU6"/>
<feature type="compositionally biased region" description="Acidic residues" evidence="1">
    <location>
        <begin position="401"/>
        <end position="414"/>
    </location>
</feature>
<dbReference type="EMBL" id="LT598486">
    <property type="protein sequence ID" value="SCW03367.1"/>
    <property type="molecule type" value="Genomic_DNA"/>
</dbReference>
<protein>
    <submittedName>
        <fullName evidence="2">LAFE_0G08856g1_1</fullName>
    </submittedName>
</protein>
<dbReference type="Pfam" id="PF07093">
    <property type="entry name" value="SGT1"/>
    <property type="match status" value="1"/>
</dbReference>
<dbReference type="STRING" id="4955.A0A1G4MHU6"/>
<evidence type="ECO:0000313" key="3">
    <source>
        <dbReference type="Proteomes" id="UP000190831"/>
    </source>
</evidence>
<proteinExistence type="predicted"/>
<reference evidence="2 3" key="1">
    <citation type="submission" date="2016-03" db="EMBL/GenBank/DDBJ databases">
        <authorList>
            <person name="Devillers H."/>
        </authorList>
    </citation>
    <scope>NUCLEOTIDE SEQUENCE [LARGE SCALE GENOMIC DNA]</scope>
    <source>
        <strain evidence="2">CBS 6772</strain>
    </source>
</reference>
<accession>A0A1G4MHU6</accession>
<dbReference type="Proteomes" id="UP000190831">
    <property type="component" value="Chromosome G"/>
</dbReference>
<evidence type="ECO:0000256" key="1">
    <source>
        <dbReference type="SAM" id="MobiDB-lite"/>
    </source>
</evidence>